<reference evidence="1" key="1">
    <citation type="journal article" date="2015" name="Nature">
        <title>Complex archaea that bridge the gap between prokaryotes and eukaryotes.</title>
        <authorList>
            <person name="Spang A."/>
            <person name="Saw J.H."/>
            <person name="Jorgensen S.L."/>
            <person name="Zaremba-Niedzwiedzka K."/>
            <person name="Martijn J."/>
            <person name="Lind A.E."/>
            <person name="van Eijk R."/>
            <person name="Schleper C."/>
            <person name="Guy L."/>
            <person name="Ettema T.J."/>
        </authorList>
    </citation>
    <scope>NUCLEOTIDE SEQUENCE</scope>
</reference>
<dbReference type="EMBL" id="LAZR01001496">
    <property type="protein sequence ID" value="KKN43678.1"/>
    <property type="molecule type" value="Genomic_DNA"/>
</dbReference>
<sequence length="81" mass="9204">MEESERRWWVEIVAPRIHSGFSLEDLSKFHDEIKDWLTVNALSGSWESSCTISLGTGRATIDVYFNEDGLDAAVACKLRWA</sequence>
<gene>
    <name evidence="1" type="ORF">LCGC14_0700780</name>
</gene>
<proteinExistence type="predicted"/>
<evidence type="ECO:0000313" key="1">
    <source>
        <dbReference type="EMBL" id="KKN43678.1"/>
    </source>
</evidence>
<name>A0A0F9TQL0_9ZZZZ</name>
<accession>A0A0F9TQL0</accession>
<protein>
    <submittedName>
        <fullName evidence="1">Uncharacterized protein</fullName>
    </submittedName>
</protein>
<organism evidence="1">
    <name type="scientific">marine sediment metagenome</name>
    <dbReference type="NCBI Taxonomy" id="412755"/>
    <lineage>
        <taxon>unclassified sequences</taxon>
        <taxon>metagenomes</taxon>
        <taxon>ecological metagenomes</taxon>
    </lineage>
</organism>
<dbReference type="AlphaFoldDB" id="A0A0F9TQL0"/>
<comment type="caution">
    <text evidence="1">The sequence shown here is derived from an EMBL/GenBank/DDBJ whole genome shotgun (WGS) entry which is preliminary data.</text>
</comment>